<feature type="compositionally biased region" description="Basic and acidic residues" evidence="1">
    <location>
        <begin position="372"/>
        <end position="382"/>
    </location>
</feature>
<dbReference type="Gene3D" id="3.40.50.300">
    <property type="entry name" value="P-loop containing nucleotide triphosphate hydrolases"/>
    <property type="match status" value="1"/>
</dbReference>
<dbReference type="Pfam" id="PF00004">
    <property type="entry name" value="AAA"/>
    <property type="match status" value="1"/>
</dbReference>
<evidence type="ECO:0000313" key="3">
    <source>
        <dbReference type="EMBL" id="KAK5988009.1"/>
    </source>
</evidence>
<dbReference type="SMART" id="SM00382">
    <property type="entry name" value="AAA"/>
    <property type="match status" value="1"/>
</dbReference>
<feature type="compositionally biased region" description="Basic and acidic residues" evidence="1">
    <location>
        <begin position="915"/>
        <end position="924"/>
    </location>
</feature>
<evidence type="ECO:0000256" key="1">
    <source>
        <dbReference type="SAM" id="MobiDB-lite"/>
    </source>
</evidence>
<feature type="compositionally biased region" description="Basic and acidic residues" evidence="1">
    <location>
        <begin position="1067"/>
        <end position="1081"/>
    </location>
</feature>
<feature type="region of interest" description="Disordered" evidence="1">
    <location>
        <begin position="915"/>
        <end position="970"/>
    </location>
</feature>
<organism evidence="3 4">
    <name type="scientific">Cladobotryum mycophilum</name>
    <dbReference type="NCBI Taxonomy" id="491253"/>
    <lineage>
        <taxon>Eukaryota</taxon>
        <taxon>Fungi</taxon>
        <taxon>Dikarya</taxon>
        <taxon>Ascomycota</taxon>
        <taxon>Pezizomycotina</taxon>
        <taxon>Sordariomycetes</taxon>
        <taxon>Hypocreomycetidae</taxon>
        <taxon>Hypocreales</taxon>
        <taxon>Hypocreaceae</taxon>
        <taxon>Cladobotryum</taxon>
    </lineage>
</organism>
<comment type="caution">
    <text evidence="3">The sequence shown here is derived from an EMBL/GenBank/DDBJ whole genome shotgun (WGS) entry which is preliminary data.</text>
</comment>
<dbReference type="Pfam" id="PF22942">
    <property type="entry name" value="DUF7025"/>
    <property type="match status" value="1"/>
</dbReference>
<feature type="region of interest" description="Disordered" evidence="1">
    <location>
        <begin position="1"/>
        <end position="116"/>
    </location>
</feature>
<evidence type="ECO:0000259" key="2">
    <source>
        <dbReference type="SMART" id="SM00382"/>
    </source>
</evidence>
<dbReference type="PANTHER" id="PTHR46411">
    <property type="entry name" value="FAMILY ATPASE, PUTATIVE-RELATED"/>
    <property type="match status" value="1"/>
</dbReference>
<dbReference type="InterPro" id="IPR056599">
    <property type="entry name" value="AAA_lid_fung"/>
</dbReference>
<keyword evidence="4" id="KW-1185">Reference proteome</keyword>
<feature type="compositionally biased region" description="Polar residues" evidence="1">
    <location>
        <begin position="83"/>
        <end position="92"/>
    </location>
</feature>
<dbReference type="EMBL" id="JAVFKD010000016">
    <property type="protein sequence ID" value="KAK5988009.1"/>
    <property type="molecule type" value="Genomic_DNA"/>
</dbReference>
<dbReference type="InterPro" id="IPR003593">
    <property type="entry name" value="AAA+_ATPase"/>
</dbReference>
<dbReference type="PANTHER" id="PTHR46411:SF3">
    <property type="entry name" value="AAA+ ATPASE DOMAIN-CONTAINING PROTEIN"/>
    <property type="match status" value="1"/>
</dbReference>
<feature type="region of interest" description="Disordered" evidence="1">
    <location>
        <begin position="982"/>
        <end position="1093"/>
    </location>
</feature>
<protein>
    <recommendedName>
        <fullName evidence="2">AAA+ ATPase domain-containing protein</fullName>
    </recommendedName>
</protein>
<feature type="compositionally biased region" description="Basic and acidic residues" evidence="1">
    <location>
        <begin position="1012"/>
        <end position="1028"/>
    </location>
</feature>
<sequence>MSTVEVTIPPACQPEMPTDNKGTGETITVIDIISSDISQRQPEVESTDGLPDEMGVRATSNDKAAEGLLTEYNEKRTYEYETDNSQKNTSFKQPEDSNAIPESKGEEDDDNDSVTSEVPKLPEYFEELIPTIRVTNLLYGGVSLREAFDKERARRESGLKVGNIEHQQMPIEPDLNMTVLHQIRINSPTIMKHLYSAANVDLLYSWTGYTFSRPFKILIHFQPQMKEALHRLEMKWGNELDIKGLVLNGKEHELGDYNDYASDYALDSKYALSHLRVYVKFIDENVMPLYQMLRQPDAKSHRVLFTDLWYLFREGDLVYSAVPKQEKQSAHYEPTASNTTLPYQSCWKVYSIITPRISSGPRDANENLMNKSDAETATKGDDDSYSDEDTFRIWCYYIDYDGKSYRPVRSQFQIRKFNGEREIRSLPLYPIGFLPNKDEFLSAQKASGETFRKYIEGKHLYHSGWTLTRSPTGAALDDVDKHPEHIEGEAIADFAEAYQTITSWKPEFYSPTFGQIGTWEKEYFITDELISNRYSPHQTKSDTISFYYIPSDDIGIRRRNQAITSDVFLSATNEGDGGLSGDFYALLPKRLIVFSFPQRKFIHANINCLKAIDPASGIFEKLSINPDHKLLVRSLVREHFRKKKWRHDGQDIQYQDLIRGKGTGLVFPLHGVPGVGKTTTAEAVAQENSKPLFAITCGDLGFEPIAVEKNLSRIFRLANLWDCILLLDEADIFFTKRTPNDLQRNALVAVFLRILEYYNGILFLTTNRVGIIDEAFKSRIHMSLYYPPLNSRQYRQIFELNIKRIEEIETFNEKHGEHRVVADANSILIWSESHYAETHEVGRWNGRQIKNAFQIAASLVRYDLVDGDSSHERLGIKNSRLGHLDAAQFSLVAQATNEFDDYMAKTKKGTDIELAKKDGVRNDTRASPGMQDVYHRNPSPGFYGDPSRGPSGRSGPSRYPPPQDGYREQYGSYYPQESRRWASDEYGQPPPSHGHRQESGISLSYGYPSSSDSRKVGDVPTGYERDVLPDGPGGAGQLRPDDGGYMHGRGQVQRPQDGYPSPASDANYERHGGMECRRESSYDNPRMGGMPQR</sequence>
<dbReference type="InterPro" id="IPR027417">
    <property type="entry name" value="P-loop_NTPase"/>
</dbReference>
<feature type="compositionally biased region" description="Low complexity" evidence="1">
    <location>
        <begin position="946"/>
        <end position="957"/>
    </location>
</feature>
<name>A0ABR0S7R0_9HYPO</name>
<feature type="region of interest" description="Disordered" evidence="1">
    <location>
        <begin position="361"/>
        <end position="385"/>
    </location>
</feature>
<dbReference type="InterPro" id="IPR003959">
    <property type="entry name" value="ATPase_AAA_core"/>
</dbReference>
<feature type="compositionally biased region" description="Low complexity" evidence="1">
    <location>
        <begin position="999"/>
        <end position="1011"/>
    </location>
</feature>
<proteinExistence type="predicted"/>
<dbReference type="CDD" id="cd19481">
    <property type="entry name" value="RecA-like_protease"/>
    <property type="match status" value="1"/>
</dbReference>
<dbReference type="SUPFAM" id="SSF52540">
    <property type="entry name" value="P-loop containing nucleoside triphosphate hydrolases"/>
    <property type="match status" value="1"/>
</dbReference>
<dbReference type="InterPro" id="IPR054289">
    <property type="entry name" value="DUF7025"/>
</dbReference>
<reference evidence="3 4" key="1">
    <citation type="submission" date="2024-01" db="EMBL/GenBank/DDBJ databases">
        <title>Complete genome of Cladobotryum mycophilum ATHUM6906.</title>
        <authorList>
            <person name="Christinaki A.C."/>
            <person name="Myridakis A.I."/>
            <person name="Kouvelis V.N."/>
        </authorList>
    </citation>
    <scope>NUCLEOTIDE SEQUENCE [LARGE SCALE GENOMIC DNA]</scope>
    <source>
        <strain evidence="3 4">ATHUM6906</strain>
    </source>
</reference>
<accession>A0ABR0S7R0</accession>
<feature type="domain" description="AAA+ ATPase" evidence="2">
    <location>
        <begin position="663"/>
        <end position="790"/>
    </location>
</feature>
<gene>
    <name evidence="3" type="ORF">PT974_12145</name>
</gene>
<dbReference type="Pfam" id="PF23232">
    <property type="entry name" value="AAA_lid_13"/>
    <property type="match status" value="1"/>
</dbReference>
<evidence type="ECO:0000313" key="4">
    <source>
        <dbReference type="Proteomes" id="UP001338125"/>
    </source>
</evidence>
<dbReference type="Proteomes" id="UP001338125">
    <property type="component" value="Unassembled WGS sequence"/>
</dbReference>